<dbReference type="InterPro" id="IPR036573">
    <property type="entry name" value="CBM_sf_5/12"/>
</dbReference>
<dbReference type="SUPFAM" id="SSF51055">
    <property type="entry name" value="Carbohydrate binding domain"/>
    <property type="match status" value="1"/>
</dbReference>
<dbReference type="InterPro" id="IPR032798">
    <property type="entry name" value="CBM_5_12_2"/>
</dbReference>
<name>A0AAV5NUX6_9VIBR</name>
<organism evidence="4 5">
    <name type="scientific">Vibrio penaeicida</name>
    <dbReference type="NCBI Taxonomy" id="104609"/>
    <lineage>
        <taxon>Bacteria</taxon>
        <taxon>Pseudomonadati</taxon>
        <taxon>Pseudomonadota</taxon>
        <taxon>Gammaproteobacteria</taxon>
        <taxon>Vibrionales</taxon>
        <taxon>Vibrionaceae</taxon>
        <taxon>Vibrio</taxon>
    </lineage>
</organism>
<dbReference type="GO" id="GO:0004553">
    <property type="term" value="F:hydrolase activity, hydrolyzing O-glycosyl compounds"/>
    <property type="evidence" value="ECO:0007669"/>
    <property type="project" value="InterPro"/>
</dbReference>
<dbReference type="SMART" id="SM00495">
    <property type="entry name" value="ChtBD3"/>
    <property type="match status" value="1"/>
</dbReference>
<evidence type="ECO:0000256" key="1">
    <source>
        <dbReference type="ARBA" id="ARBA00022801"/>
    </source>
</evidence>
<feature type="chain" id="PRO_5043988886" evidence="2">
    <location>
        <begin position="28"/>
        <end position="962"/>
    </location>
</feature>
<evidence type="ECO:0000313" key="5">
    <source>
        <dbReference type="Proteomes" id="UP001156690"/>
    </source>
</evidence>
<feature type="domain" description="Chitin-binding type-3" evidence="3">
    <location>
        <begin position="42"/>
        <end position="84"/>
    </location>
</feature>
<proteinExistence type="predicted"/>
<dbReference type="RefSeq" id="WP_126608347.1">
    <property type="nucleotide sequence ID" value="NZ_AP025145.1"/>
</dbReference>
<dbReference type="EMBL" id="BSNX01000055">
    <property type="protein sequence ID" value="GLQ74349.1"/>
    <property type="molecule type" value="Genomic_DNA"/>
</dbReference>
<protein>
    <submittedName>
        <fullName evidence="4">Chitodextrinase</fullName>
    </submittedName>
</protein>
<dbReference type="PANTHER" id="PTHR21113:SF4">
    <property type="entry name" value="CHITIN-BINDING TYPE-4 DOMAIN-CONTAINING PROTEIN"/>
    <property type="match status" value="1"/>
</dbReference>
<keyword evidence="5" id="KW-1185">Reference proteome</keyword>
<dbReference type="InterPro" id="IPR003610">
    <property type="entry name" value="CBM5/12"/>
</dbReference>
<dbReference type="PANTHER" id="PTHR21113">
    <property type="entry name" value="AGAP001705-PA"/>
    <property type="match status" value="1"/>
</dbReference>
<dbReference type="Pfam" id="PF14600">
    <property type="entry name" value="CBM_5_12_2"/>
    <property type="match status" value="1"/>
</dbReference>
<evidence type="ECO:0000259" key="3">
    <source>
        <dbReference type="SMART" id="SM00495"/>
    </source>
</evidence>
<dbReference type="GO" id="GO:0030246">
    <property type="term" value="F:carbohydrate binding"/>
    <property type="evidence" value="ECO:0007669"/>
    <property type="project" value="InterPro"/>
</dbReference>
<evidence type="ECO:0000256" key="2">
    <source>
        <dbReference type="SAM" id="SignalP"/>
    </source>
</evidence>
<feature type="signal peptide" evidence="2">
    <location>
        <begin position="1"/>
        <end position="27"/>
    </location>
</feature>
<accession>A0AAV5NUX6</accession>
<gene>
    <name evidence="4" type="ORF">GCM10007932_37100</name>
</gene>
<dbReference type="GO" id="GO:0005975">
    <property type="term" value="P:carbohydrate metabolic process"/>
    <property type="evidence" value="ECO:0007669"/>
    <property type="project" value="InterPro"/>
</dbReference>
<keyword evidence="2" id="KW-0732">Signal</keyword>
<dbReference type="Proteomes" id="UP001156690">
    <property type="component" value="Unassembled WGS sequence"/>
</dbReference>
<dbReference type="AlphaFoldDB" id="A0AAV5NUX6"/>
<dbReference type="Gene3D" id="1.10.530.10">
    <property type="match status" value="1"/>
</dbReference>
<reference evidence="5" key="1">
    <citation type="journal article" date="2019" name="Int. J. Syst. Evol. Microbiol.">
        <title>The Global Catalogue of Microorganisms (GCM) 10K type strain sequencing project: providing services to taxonomists for standard genome sequencing and annotation.</title>
        <authorList>
            <consortium name="The Broad Institute Genomics Platform"/>
            <consortium name="The Broad Institute Genome Sequencing Center for Infectious Disease"/>
            <person name="Wu L."/>
            <person name="Ma J."/>
        </authorList>
    </citation>
    <scope>NUCLEOTIDE SEQUENCE [LARGE SCALE GENOMIC DNA]</scope>
    <source>
        <strain evidence="5">NBRC 15640</strain>
    </source>
</reference>
<comment type="caution">
    <text evidence="4">The sequence shown here is derived from an EMBL/GenBank/DDBJ whole genome shotgun (WGS) entry which is preliminary data.</text>
</comment>
<keyword evidence="1" id="KW-0378">Hydrolase</keyword>
<sequence length="962" mass="102616">MTIFKKNKLIFAVSLAVSAVSPISALAADACAGINEYPNWTHNDWAGNPNHAKTGAQMQYQGKAYTANWHTTSIPGSDGSWTFAFDCAGTDPGTGTGTNPGTGTSNASLLIRKDPVNLKVAGWPSTLAMGTFTNNSATLNGALASANVDSVFSVVTNAADALATLKQARDVEKANGGEAIVPVAAVSTASGLGDTDILTYANLVAHYQNLIQIAAQVQVFKDAAHASPGSIVLNEDLLATWQANKDTTFATAFGTDTALTEVQVKRALREAITNVSALTVTDAAGTSKSISSLYNLSAIDTAAANLADNVKGWVASQNFVMEQFAKDVSYGWSLSVSNPGTTNWVHKDYAGLRSTWNAASQSVVSFVNWTGAYADAAAKPDFLVFNQSGNNGLSTAGRAEHAFGPIAWDNYLVYVKQVTDSIDVPAMLYKLPGAHLATTSQSGNYDAATQAGTAASFFMGDKSLGKSSANLRSDVASIALDSATYGVSSVASLVEQESHDWGVSQLRRAAHSNVFSILWGSDSATPVVSATANTDWLKGKVAAYQANPIPLYYVSESLVATPLTSVAALNADLEGAETVMNNEAFLYELPGNKWAPSTIYKWKDFLKALNSMHNVGVAGNQFWLIDPNADIETNKKYAKVAIAAFLSQSMQETIRYNACDENNWAEIKYGAPANHPNSASCGQLDQKYADYGYNPVTGQDHPYSCPRNNKLELSANTHASWYGAPAPIFVAPDAVLKEEGKMAANAAGRWDINGEHCMTSPQTIDENKQVWERSKCEIYAGQKAGAFLWDGSSKQSIEGCGWWGRGVIQTTGRQNFGTLNHFIGRSHVDPETVGQTIEGTLVEAAPANPLYADLDLCSNPQLICSTEENTEIKWIAGLFFWMTSVQNYSDVGGPYAAWNYHDELKAYVDGGMVGTKFVDAVSGIVNRGCPDDACPVSGKVHAIAERRANFNLVLQKLGLNPQ</sequence>
<dbReference type="Gene3D" id="2.10.10.20">
    <property type="entry name" value="Carbohydrate-binding module superfamily 5/12"/>
    <property type="match status" value="1"/>
</dbReference>
<dbReference type="GO" id="GO:0005576">
    <property type="term" value="C:extracellular region"/>
    <property type="evidence" value="ECO:0007669"/>
    <property type="project" value="InterPro"/>
</dbReference>
<evidence type="ECO:0000313" key="4">
    <source>
        <dbReference type="EMBL" id="GLQ74349.1"/>
    </source>
</evidence>
<dbReference type="CDD" id="cd12204">
    <property type="entry name" value="CBD_like"/>
    <property type="match status" value="1"/>
</dbReference>